<organism evidence="1 2">
    <name type="scientific">Mucuna pruriens</name>
    <name type="common">Velvet bean</name>
    <name type="synonym">Dolichos pruriens</name>
    <dbReference type="NCBI Taxonomy" id="157652"/>
    <lineage>
        <taxon>Eukaryota</taxon>
        <taxon>Viridiplantae</taxon>
        <taxon>Streptophyta</taxon>
        <taxon>Embryophyta</taxon>
        <taxon>Tracheophyta</taxon>
        <taxon>Spermatophyta</taxon>
        <taxon>Magnoliopsida</taxon>
        <taxon>eudicotyledons</taxon>
        <taxon>Gunneridae</taxon>
        <taxon>Pentapetalae</taxon>
        <taxon>rosids</taxon>
        <taxon>fabids</taxon>
        <taxon>Fabales</taxon>
        <taxon>Fabaceae</taxon>
        <taxon>Papilionoideae</taxon>
        <taxon>50 kb inversion clade</taxon>
        <taxon>NPAAA clade</taxon>
        <taxon>indigoferoid/millettioid clade</taxon>
        <taxon>Phaseoleae</taxon>
        <taxon>Mucuna</taxon>
    </lineage>
</organism>
<name>A0A371FF73_MUCPR</name>
<evidence type="ECO:0000313" key="2">
    <source>
        <dbReference type="Proteomes" id="UP000257109"/>
    </source>
</evidence>
<sequence>MLMIQKIDRTFHRLIRSLGNSEVANNSHNSSAFASAFAILKFDNVDFNYNITNSNSNLGICISNFSQDYMADNNRTLKELVTPDIMYQPWCIRYPELEQAQSYELKSRLIHLLPKFHGIAGGDPHKQLKESHGNTQQFGVKGSTASEVVNGVVIGQHHISPLVRVCGICAFVEHPTNACPTLQ</sequence>
<gene>
    <name evidence="1" type="ORF">CR513_42991</name>
</gene>
<reference evidence="1" key="1">
    <citation type="submission" date="2018-05" db="EMBL/GenBank/DDBJ databases">
        <title>Draft genome of Mucuna pruriens seed.</title>
        <authorList>
            <person name="Nnadi N.E."/>
            <person name="Vos R."/>
            <person name="Hasami M.H."/>
            <person name="Devisetty U.K."/>
            <person name="Aguiy J.C."/>
        </authorList>
    </citation>
    <scope>NUCLEOTIDE SEQUENCE [LARGE SCALE GENOMIC DNA]</scope>
    <source>
        <strain evidence="1">JCA_2017</strain>
    </source>
</reference>
<proteinExistence type="predicted"/>
<dbReference type="AlphaFoldDB" id="A0A371FF73"/>
<comment type="caution">
    <text evidence="1">The sequence shown here is derived from an EMBL/GenBank/DDBJ whole genome shotgun (WGS) entry which is preliminary data.</text>
</comment>
<feature type="non-terminal residue" evidence="1">
    <location>
        <position position="183"/>
    </location>
</feature>
<evidence type="ECO:0000313" key="1">
    <source>
        <dbReference type="EMBL" id="RDX76947.1"/>
    </source>
</evidence>
<accession>A0A371FF73</accession>
<dbReference type="OrthoDB" id="10266249at2759"/>
<dbReference type="Proteomes" id="UP000257109">
    <property type="component" value="Unassembled WGS sequence"/>
</dbReference>
<keyword evidence="2" id="KW-1185">Reference proteome</keyword>
<protein>
    <submittedName>
        <fullName evidence="1">Uncharacterized protein</fullName>
    </submittedName>
</protein>
<dbReference type="EMBL" id="QJKJ01009328">
    <property type="protein sequence ID" value="RDX76947.1"/>
    <property type="molecule type" value="Genomic_DNA"/>
</dbReference>